<dbReference type="AlphaFoldDB" id="A0A9P6ZPI8"/>
<keyword evidence="2" id="KW-1185">Reference proteome</keyword>
<gene>
    <name evidence="1" type="ORF">EV702DRAFT_1129573</name>
</gene>
<dbReference type="Proteomes" id="UP000714275">
    <property type="component" value="Unassembled WGS sequence"/>
</dbReference>
<feature type="non-terminal residue" evidence="1">
    <location>
        <position position="93"/>
    </location>
</feature>
<reference evidence="1" key="1">
    <citation type="journal article" date="2020" name="New Phytol.">
        <title>Comparative genomics reveals dynamic genome evolution in host specialist ectomycorrhizal fungi.</title>
        <authorList>
            <person name="Lofgren L.A."/>
            <person name="Nguyen N.H."/>
            <person name="Vilgalys R."/>
            <person name="Ruytinx J."/>
            <person name="Liao H.L."/>
            <person name="Branco S."/>
            <person name="Kuo A."/>
            <person name="LaButti K."/>
            <person name="Lipzen A."/>
            <person name="Andreopoulos W."/>
            <person name="Pangilinan J."/>
            <person name="Riley R."/>
            <person name="Hundley H."/>
            <person name="Na H."/>
            <person name="Barry K."/>
            <person name="Grigoriev I.V."/>
            <person name="Stajich J.E."/>
            <person name="Kennedy P.G."/>
        </authorList>
    </citation>
    <scope>NUCLEOTIDE SEQUENCE</scope>
    <source>
        <strain evidence="1">DOB743</strain>
    </source>
</reference>
<organism evidence="1 2">
    <name type="scientific">Suillus placidus</name>
    <dbReference type="NCBI Taxonomy" id="48579"/>
    <lineage>
        <taxon>Eukaryota</taxon>
        <taxon>Fungi</taxon>
        <taxon>Dikarya</taxon>
        <taxon>Basidiomycota</taxon>
        <taxon>Agaricomycotina</taxon>
        <taxon>Agaricomycetes</taxon>
        <taxon>Agaricomycetidae</taxon>
        <taxon>Boletales</taxon>
        <taxon>Suillineae</taxon>
        <taxon>Suillaceae</taxon>
        <taxon>Suillus</taxon>
    </lineage>
</organism>
<dbReference type="InterPro" id="IPR006994">
    <property type="entry name" value="TCF25/Rqc1"/>
</dbReference>
<comment type="caution">
    <text evidence="1">The sequence shown here is derived from an EMBL/GenBank/DDBJ whole genome shotgun (WGS) entry which is preliminary data.</text>
</comment>
<sequence length="93" mass="9943">MGQWLLDLYAEFVGAKTAFQDHFNPSALPGWAYARALALFAREKVGGGQSVGSSTDALKQAMLAFPEVVPLLADECDISLSPELRGQSTPDSN</sequence>
<protein>
    <submittedName>
        <fullName evidence="1">Uncharacterized protein</fullName>
    </submittedName>
</protein>
<dbReference type="OrthoDB" id="10472582at2759"/>
<accession>A0A9P6ZPI8</accession>
<evidence type="ECO:0000313" key="1">
    <source>
        <dbReference type="EMBL" id="KAG1773641.1"/>
    </source>
</evidence>
<dbReference type="EMBL" id="JABBWD010000047">
    <property type="protein sequence ID" value="KAG1773641.1"/>
    <property type="molecule type" value="Genomic_DNA"/>
</dbReference>
<dbReference type="Pfam" id="PF04910">
    <property type="entry name" value="Tcf25"/>
    <property type="match status" value="1"/>
</dbReference>
<proteinExistence type="predicted"/>
<evidence type="ECO:0000313" key="2">
    <source>
        <dbReference type="Proteomes" id="UP000714275"/>
    </source>
</evidence>
<name>A0A9P6ZPI8_9AGAM</name>